<organism evidence="3 4">
    <name type="scientific">Eumeta variegata</name>
    <name type="common">Bagworm moth</name>
    <name type="synonym">Eumeta japonica</name>
    <dbReference type="NCBI Taxonomy" id="151549"/>
    <lineage>
        <taxon>Eukaryota</taxon>
        <taxon>Metazoa</taxon>
        <taxon>Ecdysozoa</taxon>
        <taxon>Arthropoda</taxon>
        <taxon>Hexapoda</taxon>
        <taxon>Insecta</taxon>
        <taxon>Pterygota</taxon>
        <taxon>Neoptera</taxon>
        <taxon>Endopterygota</taxon>
        <taxon>Lepidoptera</taxon>
        <taxon>Glossata</taxon>
        <taxon>Ditrysia</taxon>
        <taxon>Tineoidea</taxon>
        <taxon>Psychidae</taxon>
        <taxon>Oiketicinae</taxon>
        <taxon>Eumeta</taxon>
    </lineage>
</organism>
<keyword evidence="4" id="KW-1185">Reference proteome</keyword>
<evidence type="ECO:0000313" key="4">
    <source>
        <dbReference type="Proteomes" id="UP000299102"/>
    </source>
</evidence>
<name>A0A4C2AEZ2_EUMVA</name>
<reference evidence="3 4" key="1">
    <citation type="journal article" date="2019" name="Commun. Biol.">
        <title>The bagworm genome reveals a unique fibroin gene that provides high tensile strength.</title>
        <authorList>
            <person name="Kono N."/>
            <person name="Nakamura H."/>
            <person name="Ohtoshi R."/>
            <person name="Tomita M."/>
            <person name="Numata K."/>
            <person name="Arakawa K."/>
        </authorList>
    </citation>
    <scope>NUCLEOTIDE SEQUENCE [LARGE SCALE GENOMIC DNA]</scope>
</reference>
<feature type="region of interest" description="Disordered" evidence="1">
    <location>
        <begin position="64"/>
        <end position="83"/>
    </location>
</feature>
<proteinExistence type="predicted"/>
<evidence type="ECO:0000313" key="3">
    <source>
        <dbReference type="EMBL" id="GBP98598.1"/>
    </source>
</evidence>
<sequence length="111" mass="11348">MAMLRQLCVLLVVAMLVARSQQEGSVFPALAEVLVVVQTPVLDSEPTLALVRPAAARARAVVSGSGAGASGSASANGGSDGSAKETKVQRLADSVADCSSELFRFTIIFAQ</sequence>
<evidence type="ECO:0000256" key="1">
    <source>
        <dbReference type="SAM" id="MobiDB-lite"/>
    </source>
</evidence>
<dbReference type="Proteomes" id="UP000299102">
    <property type="component" value="Unassembled WGS sequence"/>
</dbReference>
<feature type="compositionally biased region" description="Low complexity" evidence="1">
    <location>
        <begin position="64"/>
        <end position="77"/>
    </location>
</feature>
<protein>
    <submittedName>
        <fullName evidence="3">Uncharacterized protein</fullName>
    </submittedName>
</protein>
<feature type="signal peptide" evidence="2">
    <location>
        <begin position="1"/>
        <end position="22"/>
    </location>
</feature>
<dbReference type="EMBL" id="BGZK01003177">
    <property type="protein sequence ID" value="GBP98598.1"/>
    <property type="molecule type" value="Genomic_DNA"/>
</dbReference>
<comment type="caution">
    <text evidence="3">The sequence shown here is derived from an EMBL/GenBank/DDBJ whole genome shotgun (WGS) entry which is preliminary data.</text>
</comment>
<dbReference type="AlphaFoldDB" id="A0A4C2AEZ2"/>
<gene>
    <name evidence="3" type="ORF">EVAR_8398_1</name>
</gene>
<accession>A0A4C2AEZ2</accession>
<feature type="chain" id="PRO_5020027799" evidence="2">
    <location>
        <begin position="23"/>
        <end position="111"/>
    </location>
</feature>
<evidence type="ECO:0000256" key="2">
    <source>
        <dbReference type="SAM" id="SignalP"/>
    </source>
</evidence>
<keyword evidence="2" id="KW-0732">Signal</keyword>